<dbReference type="GO" id="GO:0016984">
    <property type="term" value="F:ribulose-bisphosphate carboxylase activity"/>
    <property type="evidence" value="ECO:0007669"/>
    <property type="project" value="UniProtKB-UniRule"/>
</dbReference>
<comment type="function">
    <text evidence="5">RuBisCO catalyzes two reactions: the carboxylation of D-ribulose 1,5-bisphosphate, the primary event in carbon dioxide fixation, as well as the oxidative fragmentation of the pentose substrate. Both reactions occur simultaneously and in competition at the same active site. Although the small subunit is not catalytic it is essential for maximal activity.</text>
</comment>
<dbReference type="InterPro" id="IPR036385">
    <property type="entry name" value="RuBisCO_ssu_sf"/>
</dbReference>
<proteinExistence type="inferred from homology"/>
<keyword evidence="5" id="KW-0150">Chloroplast</keyword>
<dbReference type="RefSeq" id="YP_009122232.1">
    <property type="nucleotide sequence ID" value="NC_026523.1"/>
</dbReference>
<dbReference type="EMBL" id="KP308097">
    <property type="protein sequence ID" value="AJH65990.1"/>
    <property type="molecule type" value="Genomic_DNA"/>
</dbReference>
<evidence type="ECO:0000313" key="8">
    <source>
        <dbReference type="EMBL" id="AJH65990.1"/>
    </source>
</evidence>
<evidence type="ECO:0000256" key="4">
    <source>
        <dbReference type="ARBA" id="ARBA00038826"/>
    </source>
</evidence>
<keyword evidence="1 5" id="KW-0113">Calvin cycle</keyword>
<organism evidence="8">
    <name type="scientific">Vertebrata lanosa</name>
    <dbReference type="NCBI Taxonomy" id="1261582"/>
    <lineage>
        <taxon>Eukaryota</taxon>
        <taxon>Rhodophyta</taxon>
        <taxon>Florideophyceae</taxon>
        <taxon>Rhodymeniophycidae</taxon>
        <taxon>Ceramiales</taxon>
        <taxon>Rhodomelaceae</taxon>
        <taxon>Polysiphonioideae</taxon>
        <taxon>Vertebrata</taxon>
    </lineage>
</organism>
<evidence type="ECO:0000256" key="1">
    <source>
        <dbReference type="ARBA" id="ARBA00022567"/>
    </source>
</evidence>
<keyword evidence="2 6" id="KW-0601">Photorespiration</keyword>
<evidence type="ECO:0000256" key="5">
    <source>
        <dbReference type="HAMAP-Rule" id="MF_00859"/>
    </source>
</evidence>
<dbReference type="SUPFAM" id="SSF55239">
    <property type="entry name" value="RuBisCO, small subunit"/>
    <property type="match status" value="1"/>
</dbReference>
<keyword evidence="3 5" id="KW-0120">Carbon dioxide fixation</keyword>
<dbReference type="AlphaFoldDB" id="A0A0B5W3L0"/>
<keyword evidence="6 8" id="KW-0934">Plastid</keyword>
<dbReference type="GO" id="GO:0019253">
    <property type="term" value="P:reductive pentose-phosphate cycle"/>
    <property type="evidence" value="ECO:0007669"/>
    <property type="project" value="UniProtKB-UniRule"/>
</dbReference>
<accession>A0A0B5W3L0</accession>
<comment type="subunit">
    <text evidence="4 5">Heterohexadecamer of 8 large and 8 small subunits.</text>
</comment>
<dbReference type="PANTHER" id="PTHR31262:SF23">
    <property type="entry name" value="RIBULOSE BISPHOSPHATE CARBOXYLASE SMALL SUBUNIT"/>
    <property type="match status" value="1"/>
</dbReference>
<comment type="miscellaneous">
    <text evidence="5">The basic functional RuBisCO is composed of a large chain homodimer in a 'head-to-tail' conformation. In form I RuBisCO this homodimer is arranged in a barrel-like tetramer with the small subunits forming a tetrameric 'cap' on each end of the 'barrel'.</text>
</comment>
<evidence type="ECO:0000256" key="2">
    <source>
        <dbReference type="ARBA" id="ARBA00023238"/>
    </source>
</evidence>
<sequence length="150" mass="17766">MKIDNYKEYRKVRLTQGTFSFLPDLTDEQITKQIEYAISQKWAVNIEYTDDPHPRNNYWELWGLPLFDVKDTASVMYEINSCRQQCPNYYVKINAFDNTRGIESCVLSFIIKRPSVEPGFELVRSEDISRNQKYCFRSYATSNQPEGSRY</sequence>
<dbReference type="GeneID" id="23629564"/>
<name>A0A0B5W3L0_9FLOR</name>
<dbReference type="GO" id="GO:0009507">
    <property type="term" value="C:chloroplast"/>
    <property type="evidence" value="ECO:0007669"/>
    <property type="project" value="UniProtKB-SubCell"/>
</dbReference>
<dbReference type="InterPro" id="IPR000894">
    <property type="entry name" value="RuBisCO_ssu_dom"/>
</dbReference>
<dbReference type="SMART" id="SM00961">
    <property type="entry name" value="RuBisCO_small"/>
    <property type="match status" value="1"/>
</dbReference>
<dbReference type="PANTHER" id="PTHR31262">
    <property type="entry name" value="RIBULOSE BISPHOSPHATE CARBOXYLASE SMALL CHAIN 1, CHLOROPLASTIC"/>
    <property type="match status" value="1"/>
</dbReference>
<evidence type="ECO:0000256" key="6">
    <source>
        <dbReference type="HAMAP-Rule" id="MF_00860"/>
    </source>
</evidence>
<keyword evidence="6" id="KW-0602">Photosynthesis</keyword>
<gene>
    <name evidence="5 8" type="primary">rbcS</name>
    <name evidence="6" type="synonym">RBCS</name>
</gene>
<comment type="similarity">
    <text evidence="5">Belongs to the RuBisCO small chain family.</text>
</comment>
<dbReference type="HAMAP" id="MF_00859">
    <property type="entry name" value="RuBisCO_S_bact"/>
    <property type="match status" value="1"/>
</dbReference>
<dbReference type="CDD" id="cd03527">
    <property type="entry name" value="RuBisCO_small"/>
    <property type="match status" value="1"/>
</dbReference>
<dbReference type="Gene3D" id="3.30.190.10">
    <property type="entry name" value="Ribulose bisphosphate carboxylase, small subunit"/>
    <property type="match status" value="1"/>
</dbReference>
<evidence type="ECO:0000259" key="7">
    <source>
        <dbReference type="SMART" id="SM00961"/>
    </source>
</evidence>
<protein>
    <recommendedName>
        <fullName evidence="5 6">Multifunctional fusion protein</fullName>
    </recommendedName>
    <domain>
        <recommendedName>
            <fullName evidence="5">Ribulose bisphosphate carboxylase small subunit</fullName>
            <shortName evidence="5">RuBisCO small subunit</shortName>
        </recommendedName>
    </domain>
    <domain>
        <recommendedName>
            <fullName evidence="6">Ribulose bisphosphate carboxylase small subunit, chloroplastic</fullName>
        </recommendedName>
    </domain>
</protein>
<evidence type="ECO:0000256" key="3">
    <source>
        <dbReference type="ARBA" id="ARBA00023300"/>
    </source>
</evidence>
<dbReference type="InterPro" id="IPR024681">
    <property type="entry name" value="RuBisCO_ssu"/>
</dbReference>
<reference evidence="8" key="1">
    <citation type="journal article" date="2015" name="J. Phycol.">
        <title>The Choreocolax polysiphoniae plastid forces a reevaluation of the evolutionary pathways to parasitism in red algae.</title>
        <authorList>
            <person name="Salomaki E.D."/>
            <person name="Nickles K.R."/>
            <person name="Lane C.E."/>
        </authorList>
    </citation>
    <scope>NUCLEOTIDE SEQUENCE</scope>
</reference>
<dbReference type="Pfam" id="PF00101">
    <property type="entry name" value="RuBisCO_small"/>
    <property type="match status" value="1"/>
</dbReference>
<geneLocation type="plastid" evidence="8"/>
<comment type="subcellular location">
    <subcellularLocation>
        <location evidence="5">Plastid</location>
        <location evidence="5">Chloroplast</location>
    </subcellularLocation>
</comment>
<feature type="domain" description="Ribulose bisphosphate carboxylase small subunit" evidence="7">
    <location>
        <begin position="15"/>
        <end position="114"/>
    </location>
</feature>